<dbReference type="InterPro" id="IPR000232">
    <property type="entry name" value="HSF_DNA-bd"/>
</dbReference>
<dbReference type="SUPFAM" id="SSF46785">
    <property type="entry name" value="Winged helix' DNA-binding domain"/>
    <property type="match status" value="1"/>
</dbReference>
<evidence type="ECO:0000256" key="6">
    <source>
        <dbReference type="ARBA" id="ARBA00023242"/>
    </source>
</evidence>
<keyword evidence="4" id="KW-0238">DNA-binding</keyword>
<dbReference type="FunFam" id="1.10.10.10:FF:000027">
    <property type="entry name" value="Heat shock transcription factor 1"/>
    <property type="match status" value="1"/>
</dbReference>
<comment type="caution">
    <text evidence="10">The sequence shown here is derived from an EMBL/GenBank/DDBJ whole genome shotgun (WGS) entry which is preliminary data.</text>
</comment>
<dbReference type="Proteomes" id="UP000605846">
    <property type="component" value="Unassembled WGS sequence"/>
</dbReference>
<dbReference type="SMART" id="SM00415">
    <property type="entry name" value="HSF"/>
    <property type="match status" value="1"/>
</dbReference>
<feature type="region of interest" description="Disordered" evidence="8">
    <location>
        <begin position="1"/>
        <end position="23"/>
    </location>
</feature>
<sequence length="327" mass="37681">MNTNVGNDDSDGMNSDRHWPRYTKKNLETSHRYRYSSYIKEKGKSKAYSDTSAEEESSTTTTRFHTTGRKSRSPTRTQAVFINKLYMMLQDNSIRHLIYWSNDGEQFSVSNPTIFSKSVLPRYFKHNKWQSFVRQLNMYGFHKVNDIVHSNLSSENETWEFKHPVFRQGAVEQLHTIKRKSTKAQHQSSRCLSLDQDQTESGDDANESVYNHIARLENQLWEVSKAYDLLCNEVGTLKVTIAQQQDLSSLLSLLTSSHPKLRNKAITRKNNLIQQSSAGRETLVSCSMLLLPPSVLIAGQMQFNNGFPQCRICKQQCKQMRTGDYTT</sequence>
<organism evidence="10 11">
    <name type="scientific">Apophysomyces ossiformis</name>
    <dbReference type="NCBI Taxonomy" id="679940"/>
    <lineage>
        <taxon>Eukaryota</taxon>
        <taxon>Fungi</taxon>
        <taxon>Fungi incertae sedis</taxon>
        <taxon>Mucoromycota</taxon>
        <taxon>Mucoromycotina</taxon>
        <taxon>Mucoromycetes</taxon>
        <taxon>Mucorales</taxon>
        <taxon>Mucorineae</taxon>
        <taxon>Mucoraceae</taxon>
        <taxon>Apophysomyces</taxon>
    </lineage>
</organism>
<dbReference type="PRINTS" id="PR00056">
    <property type="entry name" value="HSFDOMAIN"/>
</dbReference>
<comment type="subcellular location">
    <subcellularLocation>
        <location evidence="1">Nucleus</location>
    </subcellularLocation>
</comment>
<reference evidence="10" key="1">
    <citation type="submission" date="2020-01" db="EMBL/GenBank/DDBJ databases">
        <title>Genome Sequencing of Three Apophysomyces-Like Fungal Strains Confirms a Novel Fungal Genus in the Mucoromycota with divergent Burkholderia-like Endosymbiotic Bacteria.</title>
        <authorList>
            <person name="Stajich J.E."/>
            <person name="Macias A.M."/>
            <person name="Carter-House D."/>
            <person name="Lovett B."/>
            <person name="Kasson L.R."/>
            <person name="Berry K."/>
            <person name="Grigoriev I."/>
            <person name="Chang Y."/>
            <person name="Spatafora J."/>
            <person name="Kasson M.T."/>
        </authorList>
    </citation>
    <scope>NUCLEOTIDE SEQUENCE</scope>
    <source>
        <strain evidence="10">NRRL A-21654</strain>
    </source>
</reference>
<protein>
    <recommendedName>
        <fullName evidence="9">HSF-type DNA-binding domain-containing protein</fullName>
    </recommendedName>
</protein>
<name>A0A8H7EUX4_9FUNG</name>
<evidence type="ECO:0000256" key="8">
    <source>
        <dbReference type="SAM" id="MobiDB-lite"/>
    </source>
</evidence>
<evidence type="ECO:0000256" key="3">
    <source>
        <dbReference type="ARBA" id="ARBA00023015"/>
    </source>
</evidence>
<evidence type="ECO:0000256" key="1">
    <source>
        <dbReference type="ARBA" id="ARBA00004123"/>
    </source>
</evidence>
<evidence type="ECO:0000313" key="10">
    <source>
        <dbReference type="EMBL" id="KAF7729549.1"/>
    </source>
</evidence>
<dbReference type="GO" id="GO:0043565">
    <property type="term" value="F:sequence-specific DNA binding"/>
    <property type="evidence" value="ECO:0007669"/>
    <property type="project" value="InterPro"/>
</dbReference>
<dbReference type="PANTHER" id="PTHR10015">
    <property type="entry name" value="HEAT SHOCK TRANSCRIPTION FACTOR"/>
    <property type="match status" value="1"/>
</dbReference>
<evidence type="ECO:0000256" key="4">
    <source>
        <dbReference type="ARBA" id="ARBA00023125"/>
    </source>
</evidence>
<dbReference type="AlphaFoldDB" id="A0A8H7EUX4"/>
<comment type="similarity">
    <text evidence="2 7">Belongs to the HSF family.</text>
</comment>
<dbReference type="OrthoDB" id="60033at2759"/>
<dbReference type="GO" id="GO:0005634">
    <property type="term" value="C:nucleus"/>
    <property type="evidence" value="ECO:0007669"/>
    <property type="project" value="UniProtKB-SubCell"/>
</dbReference>
<dbReference type="InterPro" id="IPR036388">
    <property type="entry name" value="WH-like_DNA-bd_sf"/>
</dbReference>
<feature type="compositionally biased region" description="Basic and acidic residues" evidence="8">
    <location>
        <begin position="14"/>
        <end position="23"/>
    </location>
</feature>
<evidence type="ECO:0000256" key="5">
    <source>
        <dbReference type="ARBA" id="ARBA00023163"/>
    </source>
</evidence>
<dbReference type="PANTHER" id="PTHR10015:SF427">
    <property type="entry name" value="HEAT SHOCK FACTOR PROTEIN"/>
    <property type="match status" value="1"/>
</dbReference>
<dbReference type="GO" id="GO:0003700">
    <property type="term" value="F:DNA-binding transcription factor activity"/>
    <property type="evidence" value="ECO:0007669"/>
    <property type="project" value="InterPro"/>
</dbReference>
<evidence type="ECO:0000259" key="9">
    <source>
        <dbReference type="SMART" id="SM00415"/>
    </source>
</evidence>
<evidence type="ECO:0000256" key="7">
    <source>
        <dbReference type="RuleBase" id="RU004020"/>
    </source>
</evidence>
<dbReference type="InterPro" id="IPR036390">
    <property type="entry name" value="WH_DNA-bd_sf"/>
</dbReference>
<keyword evidence="5" id="KW-0804">Transcription</keyword>
<evidence type="ECO:0000256" key="2">
    <source>
        <dbReference type="ARBA" id="ARBA00006403"/>
    </source>
</evidence>
<keyword evidence="11" id="KW-1185">Reference proteome</keyword>
<keyword evidence="3" id="KW-0805">Transcription regulation</keyword>
<dbReference type="Pfam" id="PF00447">
    <property type="entry name" value="HSF_DNA-bind"/>
    <property type="match status" value="1"/>
</dbReference>
<evidence type="ECO:0000313" key="11">
    <source>
        <dbReference type="Proteomes" id="UP000605846"/>
    </source>
</evidence>
<feature type="region of interest" description="Disordered" evidence="8">
    <location>
        <begin position="41"/>
        <end position="73"/>
    </location>
</feature>
<dbReference type="Gene3D" id="1.10.10.10">
    <property type="entry name" value="Winged helix-like DNA-binding domain superfamily/Winged helix DNA-binding domain"/>
    <property type="match status" value="1"/>
</dbReference>
<accession>A0A8H7EUX4</accession>
<dbReference type="EMBL" id="JABAYA010000024">
    <property type="protein sequence ID" value="KAF7729549.1"/>
    <property type="molecule type" value="Genomic_DNA"/>
</dbReference>
<proteinExistence type="inferred from homology"/>
<gene>
    <name evidence="10" type="ORF">EC973_004224</name>
</gene>
<keyword evidence="6" id="KW-0539">Nucleus</keyword>
<feature type="domain" description="HSF-type DNA-binding" evidence="9">
    <location>
        <begin position="77"/>
        <end position="180"/>
    </location>
</feature>